<dbReference type="SUPFAM" id="SSF103473">
    <property type="entry name" value="MFS general substrate transporter"/>
    <property type="match status" value="1"/>
</dbReference>
<feature type="transmembrane region" description="Helical" evidence="6">
    <location>
        <begin position="61"/>
        <end position="82"/>
    </location>
</feature>
<evidence type="ECO:0000256" key="5">
    <source>
        <dbReference type="ARBA" id="ARBA00023136"/>
    </source>
</evidence>
<dbReference type="CDD" id="cd17328">
    <property type="entry name" value="MFS_spinster_like"/>
    <property type="match status" value="1"/>
</dbReference>
<proteinExistence type="predicted"/>
<evidence type="ECO:0000256" key="4">
    <source>
        <dbReference type="ARBA" id="ARBA00022989"/>
    </source>
</evidence>
<dbReference type="InterPro" id="IPR036259">
    <property type="entry name" value="MFS_trans_sf"/>
</dbReference>
<dbReference type="Proteomes" id="UP000321933">
    <property type="component" value="Unassembled WGS sequence"/>
</dbReference>
<feature type="transmembrane region" description="Helical" evidence="6">
    <location>
        <begin position="26"/>
        <end position="49"/>
    </location>
</feature>
<dbReference type="EMBL" id="VRYZ01000008">
    <property type="protein sequence ID" value="TXS89615.1"/>
    <property type="molecule type" value="Genomic_DNA"/>
</dbReference>
<name>A0A5C8ZN43_9GAMM</name>
<keyword evidence="9" id="KW-1185">Reference proteome</keyword>
<evidence type="ECO:0000313" key="8">
    <source>
        <dbReference type="EMBL" id="TXS89615.1"/>
    </source>
</evidence>
<feature type="transmembrane region" description="Helical" evidence="6">
    <location>
        <begin position="153"/>
        <end position="171"/>
    </location>
</feature>
<dbReference type="Pfam" id="PF07690">
    <property type="entry name" value="MFS_1"/>
    <property type="match status" value="1"/>
</dbReference>
<comment type="caution">
    <text evidence="8">The sequence shown here is derived from an EMBL/GenBank/DDBJ whole genome shotgun (WGS) entry which is preliminary data.</text>
</comment>
<sequence length="474" mass="50393">MASIQAAAAPGSYTGEGFGTPGYRNFVLYTLTLVYTLNFIDRVLIGVVAQPIIEEFRLQDWQFGLLSGFGFALMYTVMGIPIARLSERYNRVRIIAASVILWSGMTALCGVAGGFLSLLVFRIGVGIGEAGCTPPANSLIADYFPPRSRARALAIYSMGITIGGVLANAFGGPLAEMFSWREAFLALGIPGVVIGVIVLFVIKEPPRGYADPPGTEVVEQLGFRATMAELSAKPSFWINTAGASLVAFVGYGLINFQAAFFQRTYGMSVGEVAMEVAVPLGLAASFGAFFAGYLTERISGRFRNAVAWVPGVGLLLSLPLYFFGLTAASPGMAVSLMVVGAVLHYSYLGAQYTICQGLVSTRSRATAVAFFLFIVNLVGYGLGPLWVGLLSDLRMEALLQATPWAAELTLDLCKASESALLATLGEARAQACLEASALGLRQSLTTTVVILGVAGLLYLYLCRGLQRDLVAKLH</sequence>
<keyword evidence="3 6" id="KW-0812">Transmembrane</keyword>
<evidence type="ECO:0000256" key="3">
    <source>
        <dbReference type="ARBA" id="ARBA00022692"/>
    </source>
</evidence>
<feature type="transmembrane region" description="Helical" evidence="6">
    <location>
        <begin position="443"/>
        <end position="462"/>
    </location>
</feature>
<comment type="subcellular location">
    <subcellularLocation>
        <location evidence="1">Membrane</location>
        <topology evidence="1">Multi-pass membrane protein</topology>
    </subcellularLocation>
</comment>
<feature type="transmembrane region" description="Helical" evidence="6">
    <location>
        <begin position="236"/>
        <end position="256"/>
    </location>
</feature>
<keyword evidence="2" id="KW-0813">Transport</keyword>
<feature type="transmembrane region" description="Helical" evidence="6">
    <location>
        <begin position="334"/>
        <end position="355"/>
    </location>
</feature>
<gene>
    <name evidence="8" type="ORF">FVW59_16490</name>
</gene>
<feature type="domain" description="Major facilitator superfamily (MFS) profile" evidence="7">
    <location>
        <begin position="27"/>
        <end position="467"/>
    </location>
</feature>
<keyword evidence="4 6" id="KW-1133">Transmembrane helix</keyword>
<keyword evidence="5 6" id="KW-0472">Membrane</keyword>
<dbReference type="InterPro" id="IPR044770">
    <property type="entry name" value="MFS_spinster-like"/>
</dbReference>
<feature type="transmembrane region" description="Helical" evidence="6">
    <location>
        <begin position="94"/>
        <end position="121"/>
    </location>
</feature>
<accession>A0A5C8ZN43</accession>
<dbReference type="GO" id="GO:0022857">
    <property type="term" value="F:transmembrane transporter activity"/>
    <property type="evidence" value="ECO:0007669"/>
    <property type="project" value="InterPro"/>
</dbReference>
<evidence type="ECO:0000313" key="9">
    <source>
        <dbReference type="Proteomes" id="UP000321933"/>
    </source>
</evidence>
<dbReference type="PANTHER" id="PTHR23505">
    <property type="entry name" value="SPINSTER"/>
    <property type="match status" value="1"/>
</dbReference>
<dbReference type="InterPro" id="IPR011701">
    <property type="entry name" value="MFS"/>
</dbReference>
<dbReference type="AlphaFoldDB" id="A0A5C8ZN43"/>
<feature type="transmembrane region" description="Helical" evidence="6">
    <location>
        <begin position="306"/>
        <end position="328"/>
    </location>
</feature>
<organism evidence="8 9">
    <name type="scientific">Parahaliea aestuarii</name>
    <dbReference type="NCBI Taxonomy" id="1852021"/>
    <lineage>
        <taxon>Bacteria</taxon>
        <taxon>Pseudomonadati</taxon>
        <taxon>Pseudomonadota</taxon>
        <taxon>Gammaproteobacteria</taxon>
        <taxon>Cellvibrionales</taxon>
        <taxon>Halieaceae</taxon>
        <taxon>Parahaliea</taxon>
    </lineage>
</organism>
<dbReference type="OrthoDB" id="6057322at2"/>
<protein>
    <submittedName>
        <fullName evidence="8">MFS transporter</fullName>
    </submittedName>
</protein>
<dbReference type="GO" id="GO:0016020">
    <property type="term" value="C:membrane"/>
    <property type="evidence" value="ECO:0007669"/>
    <property type="project" value="UniProtKB-SubCell"/>
</dbReference>
<feature type="transmembrane region" description="Helical" evidence="6">
    <location>
        <begin position="183"/>
        <end position="202"/>
    </location>
</feature>
<feature type="transmembrane region" description="Helical" evidence="6">
    <location>
        <begin position="276"/>
        <end position="294"/>
    </location>
</feature>
<reference evidence="8 9" key="1">
    <citation type="submission" date="2019-08" db="EMBL/GenBank/DDBJ databases">
        <title>Parahaliea maris sp. nov., isolated from the surface seawater.</title>
        <authorList>
            <person name="Liu Y."/>
        </authorList>
    </citation>
    <scope>NUCLEOTIDE SEQUENCE [LARGE SCALE GENOMIC DNA]</scope>
    <source>
        <strain evidence="8 9">S2-26</strain>
    </source>
</reference>
<dbReference type="Gene3D" id="1.20.1250.20">
    <property type="entry name" value="MFS general substrate transporter like domains"/>
    <property type="match status" value="1"/>
</dbReference>
<dbReference type="RefSeq" id="WP_148065473.1">
    <property type="nucleotide sequence ID" value="NZ_VRYZ01000008.1"/>
</dbReference>
<evidence type="ECO:0000256" key="2">
    <source>
        <dbReference type="ARBA" id="ARBA00022448"/>
    </source>
</evidence>
<dbReference type="PANTHER" id="PTHR23505:SF79">
    <property type="entry name" value="PROTEIN SPINSTER"/>
    <property type="match status" value="1"/>
</dbReference>
<evidence type="ECO:0000259" key="7">
    <source>
        <dbReference type="PROSITE" id="PS50850"/>
    </source>
</evidence>
<evidence type="ECO:0000256" key="1">
    <source>
        <dbReference type="ARBA" id="ARBA00004141"/>
    </source>
</evidence>
<evidence type="ECO:0000256" key="6">
    <source>
        <dbReference type="SAM" id="Phobius"/>
    </source>
</evidence>
<feature type="transmembrane region" description="Helical" evidence="6">
    <location>
        <begin position="367"/>
        <end position="389"/>
    </location>
</feature>
<dbReference type="PROSITE" id="PS50850">
    <property type="entry name" value="MFS"/>
    <property type="match status" value="1"/>
</dbReference>
<dbReference type="InterPro" id="IPR020846">
    <property type="entry name" value="MFS_dom"/>
</dbReference>